<dbReference type="Proteomes" id="UP000029680">
    <property type="component" value="Segment"/>
</dbReference>
<protein>
    <submittedName>
        <fullName evidence="1">Uncharacterized protein</fullName>
    </submittedName>
</protein>
<gene>
    <name evidence="1" type="ORF">Phi15_32</name>
</gene>
<sequence>MNAQLEQVLESTIGFHGYYIYNNIDIVEKLLNKEIDIKGVKKVIADLECHSEEYSDLTLKVYELIGNVRGFHEESYIHQLIKKIKVNV</sequence>
<proteinExistence type="predicted"/>
<organism evidence="1 2">
    <name type="scientific">Lactococcus phage phi15</name>
    <dbReference type="NCBI Taxonomy" id="1527693"/>
    <lineage>
        <taxon>Viruses</taxon>
        <taxon>Duplodnaviria</taxon>
        <taxon>Heunggongvirae</taxon>
        <taxon>Uroviricota</taxon>
        <taxon>Caudoviricetes</taxon>
        <taxon>Skunavirus</taxon>
        <taxon>Skunavirus sv15</taxon>
    </lineage>
</organism>
<dbReference type="EMBL" id="KM091442">
    <property type="protein sequence ID" value="AIK68566.1"/>
    <property type="molecule type" value="Genomic_DNA"/>
</dbReference>
<reference evidence="1 2" key="1">
    <citation type="journal article" date="2014" name="BMC Genomics">
        <title>Methyltransferases acquired by lactococcal 936-type phage provide protection against restriction endonuclease activity.</title>
        <authorList>
            <person name="Murphy J."/>
            <person name="Klumpp J."/>
            <person name="Mahony J."/>
            <person name="O'Connell-Motherway M."/>
            <person name="Nauta A."/>
            <person name="van Sinderen D."/>
        </authorList>
    </citation>
    <scope>NUCLEOTIDE SEQUENCE [LARGE SCALE GENOMIC DNA]</scope>
</reference>
<name>A0A096XV34_9CAUD</name>
<accession>A0A096XV34</accession>
<evidence type="ECO:0000313" key="1">
    <source>
        <dbReference type="EMBL" id="AIK68566.1"/>
    </source>
</evidence>
<keyword evidence="2" id="KW-1185">Reference proteome</keyword>
<evidence type="ECO:0000313" key="2">
    <source>
        <dbReference type="Proteomes" id="UP000029680"/>
    </source>
</evidence>